<keyword evidence="4 5" id="KW-0732">Signal</keyword>
<dbReference type="PROSITE" id="PS50983">
    <property type="entry name" value="FE_B12_PBP"/>
    <property type="match status" value="1"/>
</dbReference>
<comment type="caution">
    <text evidence="7">The sequence shown here is derived from an EMBL/GenBank/DDBJ whole genome shotgun (WGS) entry which is preliminary data.</text>
</comment>
<name>A0A916UCZ6_9ACTN</name>
<feature type="signal peptide" evidence="5">
    <location>
        <begin position="1"/>
        <end position="19"/>
    </location>
</feature>
<dbReference type="Pfam" id="PF01497">
    <property type="entry name" value="Peripla_BP_2"/>
    <property type="match status" value="1"/>
</dbReference>
<dbReference type="PROSITE" id="PS51257">
    <property type="entry name" value="PROKAR_LIPOPROTEIN"/>
    <property type="match status" value="1"/>
</dbReference>
<reference evidence="7" key="1">
    <citation type="journal article" date="2014" name="Int. J. Syst. Evol. Microbiol.">
        <title>Complete genome sequence of Corynebacterium casei LMG S-19264T (=DSM 44701T), isolated from a smear-ripened cheese.</title>
        <authorList>
            <consortium name="US DOE Joint Genome Institute (JGI-PGF)"/>
            <person name="Walter F."/>
            <person name="Albersmeier A."/>
            <person name="Kalinowski J."/>
            <person name="Ruckert C."/>
        </authorList>
    </citation>
    <scope>NUCLEOTIDE SEQUENCE</scope>
    <source>
        <strain evidence="7">CGMCC 1.15478</strain>
    </source>
</reference>
<comment type="similarity">
    <text evidence="2">Belongs to the bacterial solute-binding protein 8 family.</text>
</comment>
<evidence type="ECO:0000256" key="1">
    <source>
        <dbReference type="ARBA" id="ARBA00004196"/>
    </source>
</evidence>
<dbReference type="PANTHER" id="PTHR30532:SF28">
    <property type="entry name" value="PETROBACTIN-BINDING PROTEIN YCLQ"/>
    <property type="match status" value="1"/>
</dbReference>
<dbReference type="Gene3D" id="3.40.50.1980">
    <property type="entry name" value="Nitrogenase molybdenum iron protein domain"/>
    <property type="match status" value="2"/>
</dbReference>
<reference evidence="7" key="2">
    <citation type="submission" date="2020-09" db="EMBL/GenBank/DDBJ databases">
        <authorList>
            <person name="Sun Q."/>
            <person name="Zhou Y."/>
        </authorList>
    </citation>
    <scope>NUCLEOTIDE SEQUENCE</scope>
    <source>
        <strain evidence="7">CGMCC 1.15478</strain>
    </source>
</reference>
<dbReference type="InterPro" id="IPR033870">
    <property type="entry name" value="FatB"/>
</dbReference>
<evidence type="ECO:0000256" key="4">
    <source>
        <dbReference type="ARBA" id="ARBA00022729"/>
    </source>
</evidence>
<dbReference type="EMBL" id="BMJH01000002">
    <property type="protein sequence ID" value="GGC67710.1"/>
    <property type="molecule type" value="Genomic_DNA"/>
</dbReference>
<evidence type="ECO:0000313" key="7">
    <source>
        <dbReference type="EMBL" id="GGC67710.1"/>
    </source>
</evidence>
<accession>A0A916UCZ6</accession>
<feature type="chain" id="PRO_5039393573" evidence="5">
    <location>
        <begin position="20"/>
        <end position="315"/>
    </location>
</feature>
<evidence type="ECO:0000259" key="6">
    <source>
        <dbReference type="PROSITE" id="PS50983"/>
    </source>
</evidence>
<dbReference type="PANTHER" id="PTHR30532">
    <property type="entry name" value="IRON III DICITRATE-BINDING PERIPLASMIC PROTEIN"/>
    <property type="match status" value="1"/>
</dbReference>
<dbReference type="Proteomes" id="UP000641514">
    <property type="component" value="Unassembled WGS sequence"/>
</dbReference>
<sequence length="315" mass="32802">MARIRTLAALAAMSPLLLAACGTESATSTDIETVSITHSQGSTEAPLNPERVAVYDYSLLDTLDALGLSDRVIGLPTASVVPERFEDIAANADNIGSLFEPDIEALIAAEPDVILVGLRSAEAYDDVSKIAPTLDLTFDFDDPVGSNRANVEAIAELFGVEDEAADRLDDIDSLVSDIQGKAAEGGNALIVMTAGGDVSAYGPDSRFGFIHRVLEIPTAAAITQDGRHGEAISFEFIREAQPDHLFVIDRDAAIGEGGAAAATVLDNALVADTPAARNGNIHYLDSTAWYIIGSGLNTLEAMISAIDAAISGGTS</sequence>
<proteinExistence type="inferred from homology"/>
<evidence type="ECO:0000256" key="5">
    <source>
        <dbReference type="SAM" id="SignalP"/>
    </source>
</evidence>
<evidence type="ECO:0000256" key="3">
    <source>
        <dbReference type="ARBA" id="ARBA00022448"/>
    </source>
</evidence>
<dbReference type="GO" id="GO:0030288">
    <property type="term" value="C:outer membrane-bounded periplasmic space"/>
    <property type="evidence" value="ECO:0007669"/>
    <property type="project" value="TreeGrafter"/>
</dbReference>
<gene>
    <name evidence="7" type="ORF">GCM10011410_20510</name>
</gene>
<dbReference type="RefSeq" id="WP_188674063.1">
    <property type="nucleotide sequence ID" value="NZ_BMJH01000002.1"/>
</dbReference>
<feature type="domain" description="Fe/B12 periplasmic-binding" evidence="6">
    <location>
        <begin position="51"/>
        <end position="314"/>
    </location>
</feature>
<comment type="subcellular location">
    <subcellularLocation>
        <location evidence="1">Cell envelope</location>
    </subcellularLocation>
</comment>
<keyword evidence="8" id="KW-1185">Reference proteome</keyword>
<evidence type="ECO:0000256" key="2">
    <source>
        <dbReference type="ARBA" id="ARBA00008814"/>
    </source>
</evidence>
<dbReference type="CDD" id="cd01140">
    <property type="entry name" value="FatB"/>
    <property type="match status" value="1"/>
</dbReference>
<protein>
    <submittedName>
        <fullName evidence="7">Iron ABC transporter substrate-binding protein</fullName>
    </submittedName>
</protein>
<organism evidence="7 8">
    <name type="scientific">Hoyosella rhizosphaerae</name>
    <dbReference type="NCBI Taxonomy" id="1755582"/>
    <lineage>
        <taxon>Bacteria</taxon>
        <taxon>Bacillati</taxon>
        <taxon>Actinomycetota</taxon>
        <taxon>Actinomycetes</taxon>
        <taxon>Mycobacteriales</taxon>
        <taxon>Hoyosellaceae</taxon>
        <taxon>Hoyosella</taxon>
    </lineage>
</organism>
<keyword evidence="3" id="KW-0813">Transport</keyword>
<dbReference type="InterPro" id="IPR051313">
    <property type="entry name" value="Bact_iron-sidero_bind"/>
</dbReference>
<dbReference type="SUPFAM" id="SSF53807">
    <property type="entry name" value="Helical backbone' metal receptor"/>
    <property type="match status" value="1"/>
</dbReference>
<dbReference type="AlphaFoldDB" id="A0A916UCZ6"/>
<dbReference type="InterPro" id="IPR002491">
    <property type="entry name" value="ABC_transptr_periplasmic_BD"/>
</dbReference>
<dbReference type="GO" id="GO:1901678">
    <property type="term" value="P:iron coordination entity transport"/>
    <property type="evidence" value="ECO:0007669"/>
    <property type="project" value="UniProtKB-ARBA"/>
</dbReference>
<evidence type="ECO:0000313" key="8">
    <source>
        <dbReference type="Proteomes" id="UP000641514"/>
    </source>
</evidence>